<accession>A0A8C8DM19</accession>
<protein>
    <submittedName>
        <fullName evidence="8">Plakophilin 1</fullName>
    </submittedName>
</protein>
<dbReference type="InterPro" id="IPR028435">
    <property type="entry name" value="Plakophilin/d_Catenin"/>
</dbReference>
<name>A0A8C8DM19_9TELE</name>
<evidence type="ECO:0000256" key="1">
    <source>
        <dbReference type="ARBA" id="ARBA00004282"/>
    </source>
</evidence>
<evidence type="ECO:0000313" key="9">
    <source>
        <dbReference type="Proteomes" id="UP000694383"/>
    </source>
</evidence>
<feature type="region of interest" description="Disordered" evidence="7">
    <location>
        <begin position="49"/>
        <end position="73"/>
    </location>
</feature>
<dbReference type="GeneTree" id="ENSGT00940000156735"/>
<comment type="subcellular location">
    <subcellularLocation>
        <location evidence="1">Cell junction</location>
    </subcellularLocation>
</comment>
<comment type="similarity">
    <text evidence="2">Belongs to the beta-catenin family.</text>
</comment>
<feature type="repeat" description="ARM" evidence="6">
    <location>
        <begin position="276"/>
        <end position="311"/>
    </location>
</feature>
<evidence type="ECO:0000256" key="4">
    <source>
        <dbReference type="ARBA" id="ARBA00022889"/>
    </source>
</evidence>
<organism evidence="8 9">
    <name type="scientific">Oryzias sinensis</name>
    <name type="common">Chinese medaka</name>
    <dbReference type="NCBI Taxonomy" id="183150"/>
    <lineage>
        <taxon>Eukaryota</taxon>
        <taxon>Metazoa</taxon>
        <taxon>Chordata</taxon>
        <taxon>Craniata</taxon>
        <taxon>Vertebrata</taxon>
        <taxon>Euteleostomi</taxon>
        <taxon>Actinopterygii</taxon>
        <taxon>Neopterygii</taxon>
        <taxon>Teleostei</taxon>
        <taxon>Neoteleostei</taxon>
        <taxon>Acanthomorphata</taxon>
        <taxon>Ovalentaria</taxon>
        <taxon>Atherinomorphae</taxon>
        <taxon>Beloniformes</taxon>
        <taxon>Adrianichthyidae</taxon>
        <taxon>Oryziinae</taxon>
        <taxon>Oryzias</taxon>
    </lineage>
</organism>
<sequence>MMMSPEPLRSAMVSDVGEDTSLALPSDNGLSTGQQRVLTQVNTIKRSKFKQQSKKIISPPPSSMTLQTSTTSSDFGSFKFSPTKVNGTFSHTNFSKSPGFSRGANSQRSRTLSAKGGRYISSSGVWDQQVNSRTKSQKSNGLKHSRSDPVLTGPGSVPSAQSMRVKGQMPQGQTTSQVQINRNTTSFIVNDGSVTNTLRSPSFHSQQEGKLGTLKTSKTEQRSVVHPTMSTSDMTLKQAVALLSYTEESCQHRGASFIQHTTFKEHKAKTEVLQLGGIPPLVLLLRSPNPDVNQAAAGALRNLVFNHKQNKLEVQHCSGIAKALQLLKETDSTETQKQITGLLWNLSSAEELKKELTSTAMPVLTEHVVRPFTVLSDTITHVDPGVFNCATGCLRNLSCGEEMERKSMRNCPGLIDSLMAYIQNCVAEKNPDDPSVENCTCILHNLTFQLEEECAERFSHYHLSAEAQQDSKKKSTVGCFSPRSSKAQKELIYDMEKAPTADSEVSGVQWLWHPTAAETYLSLLTSSKKDATREASCGALQNLTAGRKGSSALSGVLLEKLKALYVLPSLLKSPKTNLQKTTLSLLGNLSRNKSSQTSMAKQVLPDLASLLSSGPTEMGNSDETVATACSTFRRLVHANNQLTKNVINRELIHTLADLSANESFPIASKEASLLLYSMWNEKNSQSIVKKLGFKKTFFVNDSTTKAHHSAVCIE</sequence>
<dbReference type="GO" id="GO:0005886">
    <property type="term" value="C:plasma membrane"/>
    <property type="evidence" value="ECO:0007669"/>
    <property type="project" value="TreeGrafter"/>
</dbReference>
<feature type="region of interest" description="Disordered" evidence="7">
    <location>
        <begin position="89"/>
        <end position="175"/>
    </location>
</feature>
<feature type="compositionally biased region" description="Polar residues" evidence="7">
    <location>
        <begin position="120"/>
        <end position="142"/>
    </location>
</feature>
<dbReference type="AlphaFoldDB" id="A0A8C8DM19"/>
<keyword evidence="4" id="KW-0130">Cell adhesion</keyword>
<evidence type="ECO:0000256" key="5">
    <source>
        <dbReference type="ARBA" id="ARBA00022949"/>
    </source>
</evidence>
<dbReference type="PANTHER" id="PTHR10372">
    <property type="entry name" value="PLAKOPHILLIN-RELATED"/>
    <property type="match status" value="1"/>
</dbReference>
<dbReference type="GO" id="GO:0005737">
    <property type="term" value="C:cytoplasm"/>
    <property type="evidence" value="ECO:0007669"/>
    <property type="project" value="TreeGrafter"/>
</dbReference>
<dbReference type="InterPro" id="IPR000225">
    <property type="entry name" value="Armadillo"/>
</dbReference>
<evidence type="ECO:0000256" key="7">
    <source>
        <dbReference type="SAM" id="MobiDB-lite"/>
    </source>
</evidence>
<evidence type="ECO:0000313" key="8">
    <source>
        <dbReference type="Ensembl" id="ENSOSIP00000015571.1"/>
    </source>
</evidence>
<feature type="compositionally biased region" description="Polar residues" evidence="7">
    <location>
        <begin position="89"/>
        <end position="112"/>
    </location>
</feature>
<proteinExistence type="inferred from homology"/>
<dbReference type="Ensembl" id="ENSOSIT00000016468.1">
    <property type="protein sequence ID" value="ENSOSIP00000015571.1"/>
    <property type="gene ID" value="ENSOSIG00000008685.1"/>
</dbReference>
<dbReference type="GO" id="GO:0005634">
    <property type="term" value="C:nucleus"/>
    <property type="evidence" value="ECO:0007669"/>
    <property type="project" value="TreeGrafter"/>
</dbReference>
<dbReference type="SMART" id="SM00185">
    <property type="entry name" value="ARM"/>
    <property type="match status" value="6"/>
</dbReference>
<dbReference type="GO" id="GO:0098609">
    <property type="term" value="P:cell-cell adhesion"/>
    <property type="evidence" value="ECO:0007669"/>
    <property type="project" value="InterPro"/>
</dbReference>
<dbReference type="Proteomes" id="UP000694383">
    <property type="component" value="Unplaced"/>
</dbReference>
<keyword evidence="9" id="KW-1185">Reference proteome</keyword>
<dbReference type="PANTHER" id="PTHR10372:SF3">
    <property type="entry name" value="PLAKOPHILIN-1"/>
    <property type="match status" value="1"/>
</dbReference>
<evidence type="ECO:0000256" key="2">
    <source>
        <dbReference type="ARBA" id="ARBA00005462"/>
    </source>
</evidence>
<dbReference type="InterPro" id="IPR011989">
    <property type="entry name" value="ARM-like"/>
</dbReference>
<reference evidence="8" key="1">
    <citation type="submission" date="2025-08" db="UniProtKB">
        <authorList>
            <consortium name="Ensembl"/>
        </authorList>
    </citation>
    <scope>IDENTIFICATION</scope>
</reference>
<dbReference type="GO" id="GO:0005912">
    <property type="term" value="C:adherens junction"/>
    <property type="evidence" value="ECO:0007669"/>
    <property type="project" value="TreeGrafter"/>
</dbReference>
<evidence type="ECO:0000256" key="6">
    <source>
        <dbReference type="PROSITE-ProRule" id="PRU00259"/>
    </source>
</evidence>
<feature type="compositionally biased region" description="Low complexity" evidence="7">
    <location>
        <begin position="63"/>
        <end position="73"/>
    </location>
</feature>
<reference evidence="8" key="2">
    <citation type="submission" date="2025-09" db="UniProtKB">
        <authorList>
            <consortium name="Ensembl"/>
        </authorList>
    </citation>
    <scope>IDENTIFICATION</scope>
</reference>
<feature type="region of interest" description="Disordered" evidence="7">
    <location>
        <begin position="198"/>
        <end position="229"/>
    </location>
</feature>
<feature type="region of interest" description="Disordered" evidence="7">
    <location>
        <begin position="1"/>
        <end position="35"/>
    </location>
</feature>
<dbReference type="InterPro" id="IPR016024">
    <property type="entry name" value="ARM-type_fold"/>
</dbReference>
<keyword evidence="3" id="KW-0677">Repeat</keyword>
<dbReference type="Pfam" id="PF00514">
    <property type="entry name" value="Arm"/>
    <property type="match status" value="2"/>
</dbReference>
<evidence type="ECO:0000256" key="3">
    <source>
        <dbReference type="ARBA" id="ARBA00022737"/>
    </source>
</evidence>
<dbReference type="SUPFAM" id="SSF48371">
    <property type="entry name" value="ARM repeat"/>
    <property type="match status" value="1"/>
</dbReference>
<feature type="compositionally biased region" description="Polar residues" evidence="7">
    <location>
        <begin position="198"/>
        <end position="208"/>
    </location>
</feature>
<keyword evidence="5" id="KW-0965">Cell junction</keyword>
<dbReference type="PROSITE" id="PS50176">
    <property type="entry name" value="ARM_REPEAT"/>
    <property type="match status" value="1"/>
</dbReference>
<dbReference type="Gene3D" id="1.25.10.10">
    <property type="entry name" value="Leucine-rich Repeat Variant"/>
    <property type="match status" value="1"/>
</dbReference>